<name>A0ABS5QA96_9PROT</name>
<dbReference type="InterPro" id="IPR015422">
    <property type="entry name" value="PyrdxlP-dep_Trfase_small"/>
</dbReference>
<dbReference type="SUPFAM" id="SSF53383">
    <property type="entry name" value="PLP-dependent transferases"/>
    <property type="match status" value="1"/>
</dbReference>
<dbReference type="PANTHER" id="PTHR43713:SF3">
    <property type="entry name" value="GLUTAMATE-1-SEMIALDEHYDE 2,1-AMINOMUTASE 1, CHLOROPLASTIC-RELATED"/>
    <property type="match status" value="1"/>
</dbReference>
<evidence type="ECO:0000313" key="5">
    <source>
        <dbReference type="Proteomes" id="UP000766336"/>
    </source>
</evidence>
<comment type="caution">
    <text evidence="4">The sequence shown here is derived from an EMBL/GenBank/DDBJ whole genome shotgun (WGS) entry which is preliminary data.</text>
</comment>
<reference evidence="4 5" key="1">
    <citation type="submission" date="2021-05" db="EMBL/GenBank/DDBJ databases">
        <title>Roseococcus sp. XZZS9, whole genome shotgun sequencing project.</title>
        <authorList>
            <person name="Zhao G."/>
            <person name="Shen L."/>
        </authorList>
    </citation>
    <scope>NUCLEOTIDE SEQUENCE [LARGE SCALE GENOMIC DNA]</scope>
    <source>
        <strain evidence="4 5">XZZS9</strain>
    </source>
</reference>
<dbReference type="Proteomes" id="UP000766336">
    <property type="component" value="Unassembled WGS sequence"/>
</dbReference>
<evidence type="ECO:0000256" key="3">
    <source>
        <dbReference type="RuleBase" id="RU003560"/>
    </source>
</evidence>
<dbReference type="InterPro" id="IPR015421">
    <property type="entry name" value="PyrdxlP-dep_Trfase_major"/>
</dbReference>
<dbReference type="Gene3D" id="3.90.1150.10">
    <property type="entry name" value="Aspartate Aminotransferase, domain 1"/>
    <property type="match status" value="1"/>
</dbReference>
<dbReference type="RefSeq" id="WP_213668975.1">
    <property type="nucleotide sequence ID" value="NZ_JAHCDA010000001.1"/>
</dbReference>
<sequence length="443" mass="47176">MPPLDTVIAPRNTDLDTALAEAREAYIAARPKSAAAYERAKQVMPGGNTRSTLYYSPFPTAMESGQGCYMKDIDGHDYLDLCGEYTAGLFGHSEARILKAIEGAIGRGLNLAAAGERESVFAGIICARFPSIELVRFTNSGTEANLFAFSAARAFTGRQRLLAMNGGYHGGMMTFAGGGSPVNAPFPVTLAPYNGIEATRALIREHKDELAAIIVEPMIGAGGCIPASREFLQMLRDEATAHGIVLTFDEVMTSRHSAGGLQKLHGITPDLTTLGKYIAGGMSFGAFGGRKDIMAVYDPAHPKALPHGGTFNNNVLSMSAGVVAMGEIFTEEASEAHRARGDALRDALNAVCRKHGVAMQFTGVGSMTQPHFRSEPILRPYTQSATEEGVRELFFLDLMAAGIYIARRGMTALSLPVGEAECARYIAAVEAFCVARKPLLGVA</sequence>
<comment type="cofactor">
    <cofactor evidence="1">
        <name>pyridoxal 5'-phosphate</name>
        <dbReference type="ChEBI" id="CHEBI:597326"/>
    </cofactor>
</comment>
<dbReference type="Pfam" id="PF00202">
    <property type="entry name" value="Aminotran_3"/>
    <property type="match status" value="1"/>
</dbReference>
<evidence type="ECO:0000313" key="4">
    <source>
        <dbReference type="EMBL" id="MBS7810353.1"/>
    </source>
</evidence>
<keyword evidence="2 3" id="KW-0663">Pyridoxal phosphate</keyword>
<dbReference type="EMBL" id="JAHCDA010000001">
    <property type="protein sequence ID" value="MBS7810353.1"/>
    <property type="molecule type" value="Genomic_DNA"/>
</dbReference>
<gene>
    <name evidence="4" type="ORF">KHU32_05345</name>
</gene>
<dbReference type="GO" id="GO:0008483">
    <property type="term" value="F:transaminase activity"/>
    <property type="evidence" value="ECO:0007669"/>
    <property type="project" value="UniProtKB-KW"/>
</dbReference>
<comment type="similarity">
    <text evidence="3">Belongs to the class-III pyridoxal-phosphate-dependent aminotransferase family.</text>
</comment>
<protein>
    <submittedName>
        <fullName evidence="4">Aminotransferase class III-fold pyridoxal phosphate-dependent enzyme</fullName>
    </submittedName>
</protein>
<dbReference type="PANTHER" id="PTHR43713">
    <property type="entry name" value="GLUTAMATE-1-SEMIALDEHYDE 2,1-AMINOMUTASE"/>
    <property type="match status" value="1"/>
</dbReference>
<proteinExistence type="inferred from homology"/>
<organism evidence="4 5">
    <name type="scientific">Roseococcus pinisoli</name>
    <dbReference type="NCBI Taxonomy" id="2835040"/>
    <lineage>
        <taxon>Bacteria</taxon>
        <taxon>Pseudomonadati</taxon>
        <taxon>Pseudomonadota</taxon>
        <taxon>Alphaproteobacteria</taxon>
        <taxon>Acetobacterales</taxon>
        <taxon>Roseomonadaceae</taxon>
        <taxon>Roseococcus</taxon>
    </lineage>
</organism>
<evidence type="ECO:0000256" key="1">
    <source>
        <dbReference type="ARBA" id="ARBA00001933"/>
    </source>
</evidence>
<dbReference type="Gene3D" id="3.40.640.10">
    <property type="entry name" value="Type I PLP-dependent aspartate aminotransferase-like (Major domain)"/>
    <property type="match status" value="1"/>
</dbReference>
<accession>A0ABS5QA96</accession>
<keyword evidence="4" id="KW-0032">Aminotransferase</keyword>
<dbReference type="InterPro" id="IPR005814">
    <property type="entry name" value="Aminotrans_3"/>
</dbReference>
<evidence type="ECO:0000256" key="2">
    <source>
        <dbReference type="ARBA" id="ARBA00022898"/>
    </source>
</evidence>
<keyword evidence="5" id="KW-1185">Reference proteome</keyword>
<dbReference type="InterPro" id="IPR015424">
    <property type="entry name" value="PyrdxlP-dep_Trfase"/>
</dbReference>
<keyword evidence="4" id="KW-0808">Transferase</keyword>